<name>A0A914MCV7_MELIC</name>
<sequence>MKSYLVRIQKPVSDSQIGRCWATDSNSSLELSDERGCSLQPKGNIWGAFERVETQEEVVFINRIKAWAFPTSNEVNIFCNLRICMSKHCSFITNCSVFLFSKEGEGTKTSQKSQSRERISISSNCKTLTM</sequence>
<dbReference type="AlphaFoldDB" id="A0A914MCV7"/>
<protein>
    <submittedName>
        <fullName evidence="3">ZP domain-containing protein</fullName>
    </submittedName>
</protein>
<feature type="domain" description="ZP" evidence="1">
    <location>
        <begin position="1"/>
        <end position="102"/>
    </location>
</feature>
<dbReference type="PANTHER" id="PTHR46560:SF5">
    <property type="entry name" value="CYPHER, ISOFORM B"/>
    <property type="match status" value="1"/>
</dbReference>
<dbReference type="InterPro" id="IPR001507">
    <property type="entry name" value="ZP_dom"/>
</dbReference>
<evidence type="ECO:0000313" key="3">
    <source>
        <dbReference type="WBParaSite" id="Minc3s01289g22515"/>
    </source>
</evidence>
<evidence type="ECO:0000313" key="2">
    <source>
        <dbReference type="Proteomes" id="UP000887563"/>
    </source>
</evidence>
<dbReference type="WBParaSite" id="Minc3s01289g22515">
    <property type="protein sequence ID" value="Minc3s01289g22515"/>
    <property type="gene ID" value="Minc3s01289g22515"/>
</dbReference>
<proteinExistence type="predicted"/>
<reference evidence="3" key="1">
    <citation type="submission" date="2022-11" db="UniProtKB">
        <authorList>
            <consortium name="WormBaseParasite"/>
        </authorList>
    </citation>
    <scope>IDENTIFICATION</scope>
</reference>
<dbReference type="PROSITE" id="PS51034">
    <property type="entry name" value="ZP_2"/>
    <property type="match status" value="1"/>
</dbReference>
<evidence type="ECO:0000259" key="1">
    <source>
        <dbReference type="PROSITE" id="PS51034"/>
    </source>
</evidence>
<dbReference type="PANTHER" id="PTHR46560">
    <property type="entry name" value="CYPHER, ISOFORM B"/>
    <property type="match status" value="1"/>
</dbReference>
<organism evidence="2 3">
    <name type="scientific">Meloidogyne incognita</name>
    <name type="common">Southern root-knot nematode worm</name>
    <name type="synonym">Oxyuris incognita</name>
    <dbReference type="NCBI Taxonomy" id="6306"/>
    <lineage>
        <taxon>Eukaryota</taxon>
        <taxon>Metazoa</taxon>
        <taxon>Ecdysozoa</taxon>
        <taxon>Nematoda</taxon>
        <taxon>Chromadorea</taxon>
        <taxon>Rhabditida</taxon>
        <taxon>Tylenchina</taxon>
        <taxon>Tylenchomorpha</taxon>
        <taxon>Tylenchoidea</taxon>
        <taxon>Meloidogynidae</taxon>
        <taxon>Meloidogyninae</taxon>
        <taxon>Meloidogyne</taxon>
        <taxon>Meloidogyne incognita group</taxon>
    </lineage>
</organism>
<dbReference type="Proteomes" id="UP000887563">
    <property type="component" value="Unplaced"/>
</dbReference>
<keyword evidence="2" id="KW-1185">Reference proteome</keyword>
<accession>A0A914MCV7</accession>